<dbReference type="PANTHER" id="PTHR43718">
    <property type="entry name" value="LON PROTEASE"/>
    <property type="match status" value="1"/>
</dbReference>
<protein>
    <recommendedName>
        <fullName evidence="2">Lon proteolytic domain-containing protein</fullName>
    </recommendedName>
</protein>
<evidence type="ECO:0000313" key="3">
    <source>
        <dbReference type="EMBL" id="HHJ53029.1"/>
    </source>
</evidence>
<organism evidence="3">
    <name type="scientific">Caldithrix abyssi</name>
    <dbReference type="NCBI Taxonomy" id="187145"/>
    <lineage>
        <taxon>Bacteria</taxon>
        <taxon>Pseudomonadati</taxon>
        <taxon>Calditrichota</taxon>
        <taxon>Calditrichia</taxon>
        <taxon>Calditrichales</taxon>
        <taxon>Calditrichaceae</taxon>
        <taxon>Caldithrix</taxon>
    </lineage>
</organism>
<dbReference type="GO" id="GO:0003697">
    <property type="term" value="F:single-stranded DNA binding"/>
    <property type="evidence" value="ECO:0007669"/>
    <property type="project" value="TreeGrafter"/>
</dbReference>
<evidence type="ECO:0000259" key="2">
    <source>
        <dbReference type="PROSITE" id="PS51786"/>
    </source>
</evidence>
<dbReference type="GO" id="GO:0004252">
    <property type="term" value="F:serine-type endopeptidase activity"/>
    <property type="evidence" value="ECO:0007669"/>
    <property type="project" value="InterPro"/>
</dbReference>
<dbReference type="GO" id="GO:0005524">
    <property type="term" value="F:ATP binding"/>
    <property type="evidence" value="ECO:0007669"/>
    <property type="project" value="InterPro"/>
</dbReference>
<dbReference type="GO" id="GO:0006515">
    <property type="term" value="P:protein quality control for misfolded or incompletely synthesized proteins"/>
    <property type="evidence" value="ECO:0007669"/>
    <property type="project" value="TreeGrafter"/>
</dbReference>
<feature type="domain" description="Lon proteolytic" evidence="2">
    <location>
        <begin position="1"/>
        <end position="54"/>
    </location>
</feature>
<accession>A0A7V5PPS5</accession>
<comment type="caution">
    <text evidence="1">Lacks conserved residue(s) required for the propagation of feature annotation.</text>
</comment>
<dbReference type="PROSITE" id="PS51786">
    <property type="entry name" value="LON_PROTEOLYTIC"/>
    <property type="match status" value="1"/>
</dbReference>
<dbReference type="GO" id="GO:0051131">
    <property type="term" value="P:chaperone-mediated protein complex assembly"/>
    <property type="evidence" value="ECO:0007669"/>
    <property type="project" value="TreeGrafter"/>
</dbReference>
<feature type="non-terminal residue" evidence="3">
    <location>
        <position position="1"/>
    </location>
</feature>
<name>A0A7V5PPS5_CALAY</name>
<comment type="caution">
    <text evidence="3">The sequence shown here is derived from an EMBL/GenBank/DDBJ whole genome shotgun (WGS) entry which is preliminary data.</text>
</comment>
<dbReference type="InterPro" id="IPR027065">
    <property type="entry name" value="Lon_Prtase"/>
</dbReference>
<dbReference type="InterPro" id="IPR020568">
    <property type="entry name" value="Ribosomal_Su5_D2-typ_SF"/>
</dbReference>
<dbReference type="GO" id="GO:0007005">
    <property type="term" value="P:mitochondrion organization"/>
    <property type="evidence" value="ECO:0007669"/>
    <property type="project" value="TreeGrafter"/>
</dbReference>
<dbReference type="PANTHER" id="PTHR43718:SF2">
    <property type="entry name" value="LON PROTEASE HOMOLOG, MITOCHONDRIAL"/>
    <property type="match status" value="1"/>
</dbReference>
<dbReference type="SUPFAM" id="SSF54211">
    <property type="entry name" value="Ribosomal protein S5 domain 2-like"/>
    <property type="match status" value="1"/>
</dbReference>
<dbReference type="EMBL" id="DROD01000489">
    <property type="protein sequence ID" value="HHJ53029.1"/>
    <property type="molecule type" value="Genomic_DNA"/>
</dbReference>
<dbReference type="AlphaFoldDB" id="A0A7V5PPS5"/>
<dbReference type="Proteomes" id="UP000886124">
    <property type="component" value="Unassembled WGS sequence"/>
</dbReference>
<sequence length="58" mass="6805">NEKLLAARRYGIKKVILPEENKSDVRELNKDLLEGLELHYVRNYDQVFDLVFGKKKSA</sequence>
<dbReference type="Gene3D" id="3.30.230.10">
    <property type="match status" value="1"/>
</dbReference>
<dbReference type="InterPro" id="IPR014721">
    <property type="entry name" value="Ribsml_uS5_D2-typ_fold_subgr"/>
</dbReference>
<proteinExistence type="predicted"/>
<dbReference type="GO" id="GO:0004176">
    <property type="term" value="F:ATP-dependent peptidase activity"/>
    <property type="evidence" value="ECO:0007669"/>
    <property type="project" value="InterPro"/>
</dbReference>
<reference evidence="3" key="1">
    <citation type="journal article" date="2020" name="mSystems">
        <title>Genome- and Community-Level Interaction Insights into Carbon Utilization and Element Cycling Functions of Hydrothermarchaeota in Hydrothermal Sediment.</title>
        <authorList>
            <person name="Zhou Z."/>
            <person name="Liu Y."/>
            <person name="Xu W."/>
            <person name="Pan J."/>
            <person name="Luo Z.H."/>
            <person name="Li M."/>
        </authorList>
    </citation>
    <scope>NUCLEOTIDE SEQUENCE [LARGE SCALE GENOMIC DNA]</scope>
    <source>
        <strain evidence="3">HyVt-527</strain>
    </source>
</reference>
<dbReference type="Pfam" id="PF05362">
    <property type="entry name" value="Lon_C"/>
    <property type="match status" value="1"/>
</dbReference>
<gene>
    <name evidence="3" type="ORF">ENJ89_07525</name>
</gene>
<evidence type="ECO:0000256" key="1">
    <source>
        <dbReference type="PROSITE-ProRule" id="PRU01122"/>
    </source>
</evidence>
<dbReference type="InterPro" id="IPR008269">
    <property type="entry name" value="Lon_proteolytic"/>
</dbReference>